<name>A0A3N8QMI4_9BURK</name>
<proteinExistence type="predicted"/>
<protein>
    <submittedName>
        <fullName evidence="1">Uncharacterized protein</fullName>
    </submittedName>
</protein>
<reference evidence="1 2" key="1">
    <citation type="submission" date="2018-08" db="EMBL/GenBank/DDBJ databases">
        <title>Comparative analysis of Burkholderia isolates from Puerto Rico.</title>
        <authorList>
            <person name="Hall C."/>
            <person name="Sahl J."/>
            <person name="Wagner D."/>
        </authorList>
    </citation>
    <scope>NUCLEOTIDE SEQUENCE [LARGE SCALE GENOMIC DNA]</scope>
    <source>
        <strain evidence="1 2">Bp9025</strain>
    </source>
</reference>
<organism evidence="1 2">
    <name type="scientific">Burkholderia contaminans</name>
    <dbReference type="NCBI Taxonomy" id="488447"/>
    <lineage>
        <taxon>Bacteria</taxon>
        <taxon>Pseudomonadati</taxon>
        <taxon>Pseudomonadota</taxon>
        <taxon>Betaproteobacteria</taxon>
        <taxon>Burkholderiales</taxon>
        <taxon>Burkholderiaceae</taxon>
        <taxon>Burkholderia</taxon>
        <taxon>Burkholderia cepacia complex</taxon>
    </lineage>
</organism>
<dbReference type="EMBL" id="QTQV01000024">
    <property type="protein sequence ID" value="RQT08439.1"/>
    <property type="molecule type" value="Genomic_DNA"/>
</dbReference>
<gene>
    <name evidence="1" type="ORF">DF051_30920</name>
</gene>
<evidence type="ECO:0000313" key="1">
    <source>
        <dbReference type="EMBL" id="RQT08439.1"/>
    </source>
</evidence>
<dbReference type="AlphaFoldDB" id="A0A3N8QMI4"/>
<evidence type="ECO:0000313" key="2">
    <source>
        <dbReference type="Proteomes" id="UP000277921"/>
    </source>
</evidence>
<sequence>MTSAITHFTAPTVGTDLSLTFSAFGLGWGYAASKLPRDVMIKALGVKATTREQLLAAFELNWAEIALAAGRHGWSDDGE</sequence>
<comment type="caution">
    <text evidence="1">The sequence shown here is derived from an EMBL/GenBank/DDBJ whole genome shotgun (WGS) entry which is preliminary data.</text>
</comment>
<dbReference type="Proteomes" id="UP000277921">
    <property type="component" value="Unassembled WGS sequence"/>
</dbReference>
<accession>A0A3N8QMI4</accession>